<dbReference type="RefSeq" id="WP_132481509.1">
    <property type="nucleotide sequence ID" value="NZ_SMKW01000004.1"/>
</dbReference>
<gene>
    <name evidence="2" type="ORF">E1288_05070</name>
</gene>
<dbReference type="Pfam" id="PF18559">
    <property type="entry name" value="Exop_C"/>
    <property type="match status" value="1"/>
</dbReference>
<comment type="caution">
    <text evidence="2">The sequence shown here is derived from an EMBL/GenBank/DDBJ whole genome shotgun (WGS) entry which is preliminary data.</text>
</comment>
<dbReference type="AlphaFoldDB" id="A0A4R4ZAC2"/>
<sequence>MREHRRNPLALAANGAEQSPLIKAAPAPGNNGLRVSWLDDQPGQFYLQTANQRDSIDLSSYVDNGGALVFDAVLHAPPPDDTAKIAVHCQYPCVAELPATSLFGGLPVEKQAAVKIPLSCFVSAGLDPRKVNTPFVVYSQRRMDVTFANVCIETGAADDADATSCTELR</sequence>
<organism evidence="2 3">
    <name type="scientific">Saccharopolyspora elongata</name>
    <dbReference type="NCBI Taxonomy" id="2530387"/>
    <lineage>
        <taxon>Bacteria</taxon>
        <taxon>Bacillati</taxon>
        <taxon>Actinomycetota</taxon>
        <taxon>Actinomycetes</taxon>
        <taxon>Pseudonocardiales</taxon>
        <taxon>Pseudonocardiaceae</taxon>
        <taxon>Saccharopolyspora</taxon>
    </lineage>
</organism>
<feature type="domain" description="ExoP galactose-binding-like" evidence="1">
    <location>
        <begin position="31"/>
        <end position="151"/>
    </location>
</feature>
<dbReference type="EMBL" id="SMKW01000004">
    <property type="protein sequence ID" value="TDD55185.1"/>
    <property type="molecule type" value="Genomic_DNA"/>
</dbReference>
<evidence type="ECO:0000259" key="1">
    <source>
        <dbReference type="Pfam" id="PF18559"/>
    </source>
</evidence>
<dbReference type="OrthoDB" id="9766019at2"/>
<dbReference type="Proteomes" id="UP000294947">
    <property type="component" value="Unassembled WGS sequence"/>
</dbReference>
<reference evidence="2 3" key="1">
    <citation type="submission" date="2019-03" db="EMBL/GenBank/DDBJ databases">
        <title>Draft genome sequences of novel Actinobacteria.</title>
        <authorList>
            <person name="Sahin N."/>
            <person name="Ay H."/>
            <person name="Saygin H."/>
        </authorList>
    </citation>
    <scope>NUCLEOTIDE SEQUENCE [LARGE SCALE GENOMIC DNA]</scope>
    <source>
        <strain evidence="2 3">7K502</strain>
    </source>
</reference>
<protein>
    <recommendedName>
        <fullName evidence="1">ExoP galactose-binding-like domain-containing protein</fullName>
    </recommendedName>
</protein>
<dbReference type="InterPro" id="IPR041443">
    <property type="entry name" value="Exop_C"/>
</dbReference>
<dbReference type="Gene3D" id="2.60.120.430">
    <property type="entry name" value="Galactose-binding lectin"/>
    <property type="match status" value="1"/>
</dbReference>
<keyword evidence="3" id="KW-1185">Reference proteome</keyword>
<accession>A0A4R4ZAC2</accession>
<name>A0A4R4ZAC2_9PSEU</name>
<evidence type="ECO:0000313" key="2">
    <source>
        <dbReference type="EMBL" id="TDD55185.1"/>
    </source>
</evidence>
<proteinExistence type="predicted"/>
<evidence type="ECO:0000313" key="3">
    <source>
        <dbReference type="Proteomes" id="UP000294947"/>
    </source>
</evidence>